<accession>A0ABW5DUR3</accession>
<dbReference type="GO" id="GO:0008483">
    <property type="term" value="F:transaminase activity"/>
    <property type="evidence" value="ECO:0007669"/>
    <property type="project" value="UniProtKB-KW"/>
</dbReference>
<dbReference type="Pfam" id="PF00155">
    <property type="entry name" value="Aminotran_1_2"/>
    <property type="match status" value="1"/>
</dbReference>
<evidence type="ECO:0000259" key="4">
    <source>
        <dbReference type="Pfam" id="PF00155"/>
    </source>
</evidence>
<dbReference type="PANTHER" id="PTHR13693:SF100">
    <property type="entry name" value="8-AMINO-7-OXONONANOATE SYNTHASE"/>
    <property type="match status" value="1"/>
</dbReference>
<dbReference type="EMBL" id="JBHUIP010000014">
    <property type="protein sequence ID" value="MFD2264878.1"/>
    <property type="molecule type" value="Genomic_DNA"/>
</dbReference>
<keyword evidence="2" id="KW-0808">Transferase</keyword>
<reference evidence="6" key="1">
    <citation type="journal article" date="2019" name="Int. J. Syst. Evol. Microbiol.">
        <title>The Global Catalogue of Microorganisms (GCM) 10K type strain sequencing project: providing services to taxonomists for standard genome sequencing and annotation.</title>
        <authorList>
            <consortium name="The Broad Institute Genomics Platform"/>
            <consortium name="The Broad Institute Genome Sequencing Center for Infectious Disease"/>
            <person name="Wu L."/>
            <person name="Ma J."/>
        </authorList>
    </citation>
    <scope>NUCLEOTIDE SEQUENCE [LARGE SCALE GENOMIC DNA]</scope>
    <source>
        <strain evidence="6">CGMCC 1.19062</strain>
    </source>
</reference>
<evidence type="ECO:0000256" key="1">
    <source>
        <dbReference type="ARBA" id="ARBA00001933"/>
    </source>
</evidence>
<dbReference type="CDD" id="cd06454">
    <property type="entry name" value="KBL_like"/>
    <property type="match status" value="1"/>
</dbReference>
<dbReference type="InterPro" id="IPR015422">
    <property type="entry name" value="PyrdxlP-dep_Trfase_small"/>
</dbReference>
<dbReference type="SUPFAM" id="SSF53383">
    <property type="entry name" value="PLP-dependent transferases"/>
    <property type="match status" value="1"/>
</dbReference>
<evidence type="ECO:0000313" key="6">
    <source>
        <dbReference type="Proteomes" id="UP001597295"/>
    </source>
</evidence>
<keyword evidence="6" id="KW-1185">Reference proteome</keyword>
<sequence length="464" mass="49773">MSSNRLFGLSAAKDKLLKDLSSRRQGRDGGASGGRLADADVMVPMPRFEELPGYRQMKQQKVMADTLGIPNPFFRVHQGASGATALIGNREYINFSSYNYLDLAGHPHVAERTKAAVDQYGTSASASRVVSGEKTIHRELETAIAGIYEAEDCVVMVSGHATNVSVIGHMFGPKDLVLHDALIHNSAVQGAQLSGSRRIAFPHNDWEALEKILKAERRAHEKAVILLEGHYSMDGDLPDLARFVEVKNRWGAWLMVDEAHSLGVLGETGHGIFEAQGIAPGDIDIWMGTLSKTLSGCGGYICGSAALIEYLKFSAPGFVYSVGMSPPVAGAALGSLEMMKAEPWRVSQLNKQSARFRDGAAARGFDVGPSVGAAIVPIITGSSIKAARLAAELYERGINVQPILYPAVPEKSARLRFFLSCAHTDAQIDQTLEALTESWAAVQAAGNTVKELAARLGMVLGDDN</sequence>
<keyword evidence="3" id="KW-0663">Pyridoxal phosphate</keyword>
<gene>
    <name evidence="5" type="ORF">ACFSM5_18370</name>
</gene>
<feature type="domain" description="Aminotransferase class I/classII large" evidence="4">
    <location>
        <begin position="91"/>
        <end position="435"/>
    </location>
</feature>
<dbReference type="Proteomes" id="UP001597295">
    <property type="component" value="Unassembled WGS sequence"/>
</dbReference>
<comment type="caution">
    <text evidence="5">The sequence shown here is derived from an EMBL/GenBank/DDBJ whole genome shotgun (WGS) entry which is preliminary data.</text>
</comment>
<comment type="cofactor">
    <cofactor evidence="1">
        <name>pyridoxal 5'-phosphate</name>
        <dbReference type="ChEBI" id="CHEBI:597326"/>
    </cofactor>
</comment>
<dbReference type="InterPro" id="IPR004839">
    <property type="entry name" value="Aminotransferase_I/II_large"/>
</dbReference>
<name>A0ABW5DUR3_9PROT</name>
<evidence type="ECO:0000256" key="2">
    <source>
        <dbReference type="ARBA" id="ARBA00022679"/>
    </source>
</evidence>
<dbReference type="Gene3D" id="3.90.1150.10">
    <property type="entry name" value="Aspartate Aminotransferase, domain 1"/>
    <property type="match status" value="1"/>
</dbReference>
<protein>
    <submittedName>
        <fullName evidence="5">Aminotransferase class I/II-fold pyridoxal phosphate-dependent enzyme</fullName>
    </submittedName>
</protein>
<proteinExistence type="predicted"/>
<dbReference type="RefSeq" id="WP_379878012.1">
    <property type="nucleotide sequence ID" value="NZ_JBHUIP010000014.1"/>
</dbReference>
<dbReference type="Gene3D" id="3.40.640.10">
    <property type="entry name" value="Type I PLP-dependent aspartate aminotransferase-like (Major domain)"/>
    <property type="match status" value="1"/>
</dbReference>
<organism evidence="5 6">
    <name type="scientific">Lacibacterium aquatile</name>
    <dbReference type="NCBI Taxonomy" id="1168082"/>
    <lineage>
        <taxon>Bacteria</taxon>
        <taxon>Pseudomonadati</taxon>
        <taxon>Pseudomonadota</taxon>
        <taxon>Alphaproteobacteria</taxon>
        <taxon>Rhodospirillales</taxon>
        <taxon>Rhodospirillaceae</taxon>
    </lineage>
</organism>
<evidence type="ECO:0000256" key="3">
    <source>
        <dbReference type="ARBA" id="ARBA00022898"/>
    </source>
</evidence>
<dbReference type="InterPro" id="IPR015424">
    <property type="entry name" value="PyrdxlP-dep_Trfase"/>
</dbReference>
<dbReference type="InterPro" id="IPR050087">
    <property type="entry name" value="AON_synthase_class-II"/>
</dbReference>
<evidence type="ECO:0000313" key="5">
    <source>
        <dbReference type="EMBL" id="MFD2264878.1"/>
    </source>
</evidence>
<keyword evidence="5" id="KW-0032">Aminotransferase</keyword>
<dbReference type="InterPro" id="IPR015421">
    <property type="entry name" value="PyrdxlP-dep_Trfase_major"/>
</dbReference>
<dbReference type="PANTHER" id="PTHR13693">
    <property type="entry name" value="CLASS II AMINOTRANSFERASE/8-AMINO-7-OXONONANOATE SYNTHASE"/>
    <property type="match status" value="1"/>
</dbReference>